<dbReference type="GO" id="GO:0008818">
    <property type="term" value="F:cobalamin 5'-phosphate synthase activity"/>
    <property type="evidence" value="ECO:0007669"/>
    <property type="project" value="UniProtKB-UniRule"/>
</dbReference>
<evidence type="ECO:0000256" key="6">
    <source>
        <dbReference type="ARBA" id="ARBA00015850"/>
    </source>
</evidence>
<comment type="pathway">
    <text evidence="3 19">Cofactor biosynthesis; adenosylcobalamin biosynthesis; adenosylcobalamin from cob(II)yrinate a,c-diamide: step 7/7.</text>
</comment>
<evidence type="ECO:0000313" key="20">
    <source>
        <dbReference type="EMBL" id="SEH37084.1"/>
    </source>
</evidence>
<organism evidence="20 21">
    <name type="scientific">Chryseobacterium culicis</name>
    <dbReference type="NCBI Taxonomy" id="680127"/>
    <lineage>
        <taxon>Bacteria</taxon>
        <taxon>Pseudomonadati</taxon>
        <taxon>Bacteroidota</taxon>
        <taxon>Flavobacteriia</taxon>
        <taxon>Flavobacteriales</taxon>
        <taxon>Weeksellaceae</taxon>
        <taxon>Chryseobacterium group</taxon>
        <taxon>Chryseobacterium</taxon>
    </lineage>
</organism>
<comment type="similarity">
    <text evidence="4 19">Belongs to the CobS family.</text>
</comment>
<dbReference type="GO" id="GO:0051073">
    <property type="term" value="F:adenosylcobinamide-GDP ribazoletransferase activity"/>
    <property type="evidence" value="ECO:0007669"/>
    <property type="project" value="UniProtKB-UniRule"/>
</dbReference>
<evidence type="ECO:0000256" key="16">
    <source>
        <dbReference type="ARBA" id="ARBA00032853"/>
    </source>
</evidence>
<accession>A0A1H6HSE8</accession>
<evidence type="ECO:0000256" key="10">
    <source>
        <dbReference type="ARBA" id="ARBA00022692"/>
    </source>
</evidence>
<protein>
    <recommendedName>
        <fullName evidence="6 19">Adenosylcobinamide-GDP ribazoletransferase</fullName>
        <ecNumber evidence="5 19">2.7.8.26</ecNumber>
    </recommendedName>
    <alternativeName>
        <fullName evidence="16 19">Cobalamin synthase</fullName>
    </alternativeName>
    <alternativeName>
        <fullName evidence="15 19">Cobalamin-5'-phosphate synthase</fullName>
    </alternativeName>
</protein>
<evidence type="ECO:0000256" key="5">
    <source>
        <dbReference type="ARBA" id="ARBA00013200"/>
    </source>
</evidence>
<proteinExistence type="inferred from homology"/>
<evidence type="ECO:0000256" key="8">
    <source>
        <dbReference type="ARBA" id="ARBA00022573"/>
    </source>
</evidence>
<dbReference type="InterPro" id="IPR003805">
    <property type="entry name" value="CobS"/>
</dbReference>
<dbReference type="NCBIfam" id="TIGR00317">
    <property type="entry name" value="cobS"/>
    <property type="match status" value="1"/>
</dbReference>
<dbReference type="PANTHER" id="PTHR34148">
    <property type="entry name" value="ADENOSYLCOBINAMIDE-GDP RIBAZOLETRANSFERASE"/>
    <property type="match status" value="1"/>
</dbReference>
<comment type="cofactor">
    <cofactor evidence="1 19">
        <name>Mg(2+)</name>
        <dbReference type="ChEBI" id="CHEBI:18420"/>
    </cofactor>
</comment>
<dbReference type="EC" id="2.7.8.26" evidence="5 19"/>
<evidence type="ECO:0000256" key="14">
    <source>
        <dbReference type="ARBA" id="ARBA00025228"/>
    </source>
</evidence>
<feature type="transmembrane region" description="Helical" evidence="19">
    <location>
        <begin position="238"/>
        <end position="257"/>
    </location>
</feature>
<evidence type="ECO:0000256" key="15">
    <source>
        <dbReference type="ARBA" id="ARBA00032605"/>
    </source>
</evidence>
<evidence type="ECO:0000256" key="4">
    <source>
        <dbReference type="ARBA" id="ARBA00010561"/>
    </source>
</evidence>
<keyword evidence="9 19" id="KW-0808">Transferase</keyword>
<evidence type="ECO:0000256" key="1">
    <source>
        <dbReference type="ARBA" id="ARBA00001946"/>
    </source>
</evidence>
<feature type="transmembrane region" description="Helical" evidence="19">
    <location>
        <begin position="143"/>
        <end position="163"/>
    </location>
</feature>
<comment type="subcellular location">
    <subcellularLocation>
        <location evidence="2 19">Cell membrane</location>
        <topology evidence="2 19">Multi-pass membrane protein</topology>
    </subcellularLocation>
</comment>
<dbReference type="GO" id="GO:0009236">
    <property type="term" value="P:cobalamin biosynthetic process"/>
    <property type="evidence" value="ECO:0007669"/>
    <property type="project" value="UniProtKB-UniRule"/>
</dbReference>
<dbReference type="GO" id="GO:0005886">
    <property type="term" value="C:plasma membrane"/>
    <property type="evidence" value="ECO:0007669"/>
    <property type="project" value="UniProtKB-SubCell"/>
</dbReference>
<dbReference type="OrthoDB" id="9794626at2"/>
<keyword evidence="10 19" id="KW-0812">Transmembrane</keyword>
<name>A0A1H6HSE8_CHRCI</name>
<evidence type="ECO:0000256" key="2">
    <source>
        <dbReference type="ARBA" id="ARBA00004651"/>
    </source>
</evidence>
<dbReference type="Proteomes" id="UP000198561">
    <property type="component" value="Unassembled WGS sequence"/>
</dbReference>
<dbReference type="HAMAP" id="MF_00719">
    <property type="entry name" value="CobS"/>
    <property type="match status" value="1"/>
</dbReference>
<evidence type="ECO:0000256" key="19">
    <source>
        <dbReference type="HAMAP-Rule" id="MF_00719"/>
    </source>
</evidence>
<comment type="catalytic activity">
    <reaction evidence="17 19">
        <text>alpha-ribazole + adenosylcob(III)inamide-GDP = adenosylcob(III)alamin + GMP + H(+)</text>
        <dbReference type="Rhea" id="RHEA:16049"/>
        <dbReference type="ChEBI" id="CHEBI:10329"/>
        <dbReference type="ChEBI" id="CHEBI:15378"/>
        <dbReference type="ChEBI" id="CHEBI:18408"/>
        <dbReference type="ChEBI" id="CHEBI:58115"/>
        <dbReference type="ChEBI" id="CHEBI:60487"/>
        <dbReference type="EC" id="2.7.8.26"/>
    </reaction>
</comment>
<feature type="transmembrane region" description="Helical" evidence="19">
    <location>
        <begin position="40"/>
        <end position="63"/>
    </location>
</feature>
<evidence type="ECO:0000256" key="3">
    <source>
        <dbReference type="ARBA" id="ARBA00004663"/>
    </source>
</evidence>
<evidence type="ECO:0000256" key="7">
    <source>
        <dbReference type="ARBA" id="ARBA00022475"/>
    </source>
</evidence>
<evidence type="ECO:0000256" key="12">
    <source>
        <dbReference type="ARBA" id="ARBA00022989"/>
    </source>
</evidence>
<dbReference type="RefSeq" id="WP_089693813.1">
    <property type="nucleotide sequence ID" value="NZ_FNWQ01000004.1"/>
</dbReference>
<reference evidence="20 21" key="1">
    <citation type="submission" date="2016-10" db="EMBL/GenBank/DDBJ databases">
        <authorList>
            <person name="de Groot N.N."/>
        </authorList>
    </citation>
    <scope>NUCLEOTIDE SEQUENCE [LARGE SCALE GENOMIC DNA]</scope>
    <source>
        <strain evidence="20 21">DSM 23031</strain>
    </source>
</reference>
<evidence type="ECO:0000256" key="17">
    <source>
        <dbReference type="ARBA" id="ARBA00048623"/>
    </source>
</evidence>
<evidence type="ECO:0000256" key="9">
    <source>
        <dbReference type="ARBA" id="ARBA00022679"/>
    </source>
</evidence>
<evidence type="ECO:0000256" key="18">
    <source>
        <dbReference type="ARBA" id="ARBA00049504"/>
    </source>
</evidence>
<feature type="transmembrane region" description="Helical" evidence="19">
    <location>
        <begin position="113"/>
        <end position="131"/>
    </location>
</feature>
<dbReference type="STRING" id="680127.SAMN05421593_3358"/>
<comment type="catalytic activity">
    <reaction evidence="18 19">
        <text>alpha-ribazole 5'-phosphate + adenosylcob(III)inamide-GDP = adenosylcob(III)alamin 5'-phosphate + GMP + H(+)</text>
        <dbReference type="Rhea" id="RHEA:23560"/>
        <dbReference type="ChEBI" id="CHEBI:15378"/>
        <dbReference type="ChEBI" id="CHEBI:57918"/>
        <dbReference type="ChEBI" id="CHEBI:58115"/>
        <dbReference type="ChEBI" id="CHEBI:60487"/>
        <dbReference type="ChEBI" id="CHEBI:60493"/>
        <dbReference type="EC" id="2.7.8.26"/>
    </reaction>
</comment>
<comment type="function">
    <text evidence="14 19">Joins adenosylcobinamide-GDP and alpha-ribazole to generate adenosylcobalamin (Ado-cobalamin). Also synthesizes adenosylcobalamin 5'-phosphate from adenosylcobinamide-GDP and alpha-ribazole 5'-phosphate.</text>
</comment>
<dbReference type="AlphaFoldDB" id="A0A1H6HSE8"/>
<dbReference type="Pfam" id="PF02654">
    <property type="entry name" value="CobS"/>
    <property type="match status" value="1"/>
</dbReference>
<keyword evidence="8 19" id="KW-0169">Cobalamin biosynthesis</keyword>
<dbReference type="EMBL" id="FNWQ01000004">
    <property type="protein sequence ID" value="SEH37084.1"/>
    <property type="molecule type" value="Genomic_DNA"/>
</dbReference>
<evidence type="ECO:0000313" key="21">
    <source>
        <dbReference type="Proteomes" id="UP000198561"/>
    </source>
</evidence>
<keyword evidence="11 19" id="KW-0460">Magnesium</keyword>
<evidence type="ECO:0000256" key="11">
    <source>
        <dbReference type="ARBA" id="ARBA00022842"/>
    </source>
</evidence>
<gene>
    <name evidence="19" type="primary">cobS</name>
    <name evidence="20" type="ORF">SAMN05421593_3358</name>
</gene>
<evidence type="ECO:0000256" key="13">
    <source>
        <dbReference type="ARBA" id="ARBA00023136"/>
    </source>
</evidence>
<dbReference type="PANTHER" id="PTHR34148:SF1">
    <property type="entry name" value="ADENOSYLCOBINAMIDE-GDP RIBAZOLETRANSFERASE"/>
    <property type="match status" value="1"/>
</dbReference>
<sequence length="260" mass="28923">MKVLKNELIYLATALMFFTRIPLPFTIPYSGEIMNKSQKYFAWVGLIIGLINSLVLYLSTLLFNLEIGIVLMMVSSVLLTGAFHEDGFTDMCDSFGGGYGKDKILTIMKDSRVGAYGTIGIILLFALKFYSIQTLGMNDPAGVLLIVILGHTVSRFISGTMIYTHQYVTDIDVSKSKPLANKPLDRTALMVGFISVLIAFALIPDWHLIFAFALAYLGKVYLGWYFKKHIGGYTGDCLGAVQQVCEVLFYLGTIIVWKFI</sequence>
<keyword evidence="13 19" id="KW-0472">Membrane</keyword>
<dbReference type="UniPathway" id="UPA00148">
    <property type="reaction ID" value="UER00238"/>
</dbReference>
<keyword evidence="7 19" id="KW-1003">Cell membrane</keyword>
<keyword evidence="12 19" id="KW-1133">Transmembrane helix</keyword>